<evidence type="ECO:0000256" key="2">
    <source>
        <dbReference type="ARBA" id="ARBA00022475"/>
    </source>
</evidence>
<feature type="transmembrane region" description="Helical" evidence="8">
    <location>
        <begin position="511"/>
        <end position="533"/>
    </location>
</feature>
<name>A0ABZ0PM20_9PROT</name>
<dbReference type="RefSeq" id="WP_318650656.1">
    <property type="nucleotide sequence ID" value="NZ_CP137852.1"/>
</dbReference>
<organism evidence="10 11">
    <name type="scientific">Sediminicoccus rosea</name>
    <dbReference type="NCBI Taxonomy" id="1225128"/>
    <lineage>
        <taxon>Bacteria</taxon>
        <taxon>Pseudomonadati</taxon>
        <taxon>Pseudomonadota</taxon>
        <taxon>Alphaproteobacteria</taxon>
        <taxon>Acetobacterales</taxon>
        <taxon>Roseomonadaceae</taxon>
        <taxon>Sediminicoccus</taxon>
    </lineage>
</organism>
<dbReference type="Pfam" id="PF00361">
    <property type="entry name" value="Proton_antipo_M"/>
    <property type="match status" value="1"/>
</dbReference>
<evidence type="ECO:0000256" key="7">
    <source>
        <dbReference type="RuleBase" id="RU000320"/>
    </source>
</evidence>
<feature type="transmembrane region" description="Helical" evidence="8">
    <location>
        <begin position="234"/>
        <end position="253"/>
    </location>
</feature>
<feature type="transmembrane region" description="Helical" evidence="8">
    <location>
        <begin position="265"/>
        <end position="283"/>
    </location>
</feature>
<keyword evidence="11" id="KW-1185">Reference proteome</keyword>
<evidence type="ECO:0000256" key="4">
    <source>
        <dbReference type="ARBA" id="ARBA00022989"/>
    </source>
</evidence>
<keyword evidence="5" id="KW-0560">Oxidoreductase</keyword>
<dbReference type="PANTHER" id="PTHR42682:SF4">
    <property type="entry name" value="NADH-UBIQUINONE_PLASTOQUINONE"/>
    <property type="match status" value="1"/>
</dbReference>
<keyword evidence="6 8" id="KW-0472">Membrane</keyword>
<feature type="transmembrane region" description="Helical" evidence="8">
    <location>
        <begin position="115"/>
        <end position="140"/>
    </location>
</feature>
<dbReference type="PANTHER" id="PTHR42682">
    <property type="entry name" value="HYDROGENASE-4 COMPONENT F"/>
    <property type="match status" value="1"/>
</dbReference>
<evidence type="ECO:0000256" key="8">
    <source>
        <dbReference type="SAM" id="Phobius"/>
    </source>
</evidence>
<keyword evidence="4 8" id="KW-1133">Transmembrane helix</keyword>
<dbReference type="InterPro" id="IPR052175">
    <property type="entry name" value="ComplexI-like_HydComp"/>
</dbReference>
<feature type="transmembrane region" description="Helical" evidence="8">
    <location>
        <begin position="290"/>
        <end position="312"/>
    </location>
</feature>
<dbReference type="EMBL" id="CP137852">
    <property type="protein sequence ID" value="WPB86687.1"/>
    <property type="molecule type" value="Genomic_DNA"/>
</dbReference>
<keyword evidence="2" id="KW-1003">Cell membrane</keyword>
<evidence type="ECO:0000313" key="10">
    <source>
        <dbReference type="EMBL" id="WPB86687.1"/>
    </source>
</evidence>
<dbReference type="Proteomes" id="UP001305521">
    <property type="component" value="Chromosome"/>
</dbReference>
<feature type="transmembrane region" description="Helical" evidence="8">
    <location>
        <begin position="387"/>
        <end position="408"/>
    </location>
</feature>
<comment type="subcellular location">
    <subcellularLocation>
        <location evidence="1">Cell membrane</location>
        <topology evidence="1">Multi-pass membrane protein</topology>
    </subcellularLocation>
    <subcellularLocation>
        <location evidence="7">Membrane</location>
        <topology evidence="7">Multi-pass membrane protein</topology>
    </subcellularLocation>
</comment>
<feature type="domain" description="NADH:quinone oxidoreductase/Mrp antiporter transmembrane" evidence="9">
    <location>
        <begin position="118"/>
        <end position="376"/>
    </location>
</feature>
<feature type="transmembrane region" description="Helical" evidence="8">
    <location>
        <begin position="451"/>
        <end position="468"/>
    </location>
</feature>
<evidence type="ECO:0000256" key="5">
    <source>
        <dbReference type="ARBA" id="ARBA00023002"/>
    </source>
</evidence>
<dbReference type="PRINTS" id="PR01434">
    <property type="entry name" value="NADHDHGNASE5"/>
</dbReference>
<evidence type="ECO:0000313" key="11">
    <source>
        <dbReference type="Proteomes" id="UP001305521"/>
    </source>
</evidence>
<keyword evidence="3 7" id="KW-0812">Transmembrane</keyword>
<gene>
    <name evidence="10" type="ORF">R9Z33_07360</name>
</gene>
<protein>
    <submittedName>
        <fullName evidence="10">Complex I subunit 5 family protein</fullName>
    </submittedName>
</protein>
<feature type="transmembrane region" description="Helical" evidence="8">
    <location>
        <begin position="420"/>
        <end position="445"/>
    </location>
</feature>
<feature type="transmembrane region" description="Helical" evidence="8">
    <location>
        <begin position="324"/>
        <end position="345"/>
    </location>
</feature>
<evidence type="ECO:0000256" key="6">
    <source>
        <dbReference type="ARBA" id="ARBA00023136"/>
    </source>
</evidence>
<evidence type="ECO:0000259" key="9">
    <source>
        <dbReference type="Pfam" id="PF00361"/>
    </source>
</evidence>
<feature type="transmembrane region" description="Helical" evidence="8">
    <location>
        <begin position="152"/>
        <end position="178"/>
    </location>
</feature>
<accession>A0ABZ0PM20</accession>
<dbReference type="InterPro" id="IPR001750">
    <property type="entry name" value="ND/Mrp_TM"/>
</dbReference>
<feature type="transmembrane region" description="Helical" evidence="8">
    <location>
        <begin position="74"/>
        <end position="95"/>
    </location>
</feature>
<evidence type="ECO:0000256" key="1">
    <source>
        <dbReference type="ARBA" id="ARBA00004651"/>
    </source>
</evidence>
<sequence length="534" mass="54447">MTLLAHLALLATILAPLALLATAVTERGRARLPGLLAFAPLPGLAAALLAADAPPLVLYADWLRLSLGLDAPGALLLGVAALLWSAAGAYAGAYLPGATRFAGWWLLTLAGSLGVFIAGDLVTFYFAFALVSLAAYGLVVHDATAQARRAGAIYLALAVLGEVFLLFAFALLAVNIPGESLAISDAVAALPGSPMRDVTILLLLLLLGFGLKAGLVPLHVWLPLAHPAAPMPASAVLSGAIIKAGIIGLIRFLPMEGGIPAWGEVLGLLGFATAFYGVALGITQRNPKTVLAYSSVSQMGVVMAALGFGLAAGDAGTPLAAAQYASHHVLAKGALFLGVGVALATGARRWPWVLAPVLLLVLSFGGLPFTGGALAKEATKAQLGAGLLGWLSALSAAGTTMLMLHFAARLRGGSAPEPEASAPLGLILPFAGMTAAALLLPWWLYPAPVKFWPALWPVLLGALGFLALRAVDARLPRPPEGDVLVFAERAATRLAPPLAARAARIETALRAWPSAGLALLGLAVLLGLTMALAA</sequence>
<feature type="transmembrane region" description="Helical" evidence="8">
    <location>
        <begin position="198"/>
        <end position="222"/>
    </location>
</feature>
<evidence type="ECO:0000256" key="3">
    <source>
        <dbReference type="ARBA" id="ARBA00022692"/>
    </source>
</evidence>
<reference evidence="10 11" key="1">
    <citation type="submission" date="2023-11" db="EMBL/GenBank/DDBJ databases">
        <title>Arctic aerobic anoxygenic photoheterotroph Sediminicoccus rosea KRV36 adapts its photosynthesis to long days of polar summer.</title>
        <authorList>
            <person name="Tomasch J."/>
            <person name="Kopejtka K."/>
            <person name="Bily T."/>
            <person name="Gardiner A.T."/>
            <person name="Gardian Z."/>
            <person name="Shivaramu S."/>
            <person name="Koblizek M."/>
            <person name="Engelhardt F."/>
            <person name="Kaftan D."/>
        </authorList>
    </citation>
    <scope>NUCLEOTIDE SEQUENCE [LARGE SCALE GENOMIC DNA]</scope>
    <source>
        <strain evidence="10 11">R-30</strain>
    </source>
</reference>
<proteinExistence type="predicted"/>
<feature type="transmembrane region" description="Helical" evidence="8">
    <location>
        <begin position="352"/>
        <end position="375"/>
    </location>
</feature>
<feature type="transmembrane region" description="Helical" evidence="8">
    <location>
        <begin position="44"/>
        <end position="62"/>
    </location>
</feature>